<dbReference type="Proteomes" id="UP000184436">
    <property type="component" value="Unassembled WGS sequence"/>
</dbReference>
<dbReference type="OrthoDB" id="1040686at2"/>
<dbReference type="RefSeq" id="WP_025076467.1">
    <property type="nucleotide sequence ID" value="NZ_FQVD01000039.1"/>
</dbReference>
<sequence length="444" mass="48000">MGLIIAAGNTKPAFPYDYYYGVKININVADTALERVGRLELHVSLPVQSLMRRCLLNDAGQVVTYLHPTDSTKTDTGAAADLTGASGMVMVEIPKHYRKFEFDGTTFTCLISQYQLPGFIEVPKMYRSAYEATIDRTLSATPKLASVVNTTAAFRGGNNNTAWDGTYRTLLGRPATATSLTNFRKYARNRGAVGLNGAGWNCDLYAAQNATYWLYVVEYANLNCQLDFNAQPTSEGYKQGGLSAGVTTLNSTKWNTFNSYYPFVPCGTTNSLGNASGVVEFTMPDEYDTGVVVKVKVPSYRGIENPFGHIWSWTDGCKCAIESDADGGVSSFYTCDNPANYQDTNYDNYVKRGELPRKEGYVKRMMIGEYGENMPTEVGAGSTTYFADYFYTNIPASGVAQRGVLFGGSADDGAGAGLSCAFTNGTAASTAATVGSRLCFIPAA</sequence>
<dbReference type="EMBL" id="FQVD01000039">
    <property type="protein sequence ID" value="SHF84251.1"/>
    <property type="molecule type" value="Genomic_DNA"/>
</dbReference>
<dbReference type="AlphaFoldDB" id="A0A1M5EZ58"/>
<keyword evidence="2" id="KW-1185">Reference proteome</keyword>
<proteinExistence type="predicted"/>
<dbReference type="STRING" id="871325.SAMN05444349_13935"/>
<protein>
    <submittedName>
        <fullName evidence="1">Uncharacterized protein</fullName>
    </submittedName>
</protein>
<gene>
    <name evidence="1" type="ORF">SAMN05444349_13935</name>
</gene>
<organism evidence="1 2">
    <name type="scientific">Bacteroides faecichinchillae</name>
    <dbReference type="NCBI Taxonomy" id="871325"/>
    <lineage>
        <taxon>Bacteria</taxon>
        <taxon>Pseudomonadati</taxon>
        <taxon>Bacteroidota</taxon>
        <taxon>Bacteroidia</taxon>
        <taxon>Bacteroidales</taxon>
        <taxon>Bacteroidaceae</taxon>
        <taxon>Bacteroides</taxon>
    </lineage>
</organism>
<evidence type="ECO:0000313" key="2">
    <source>
        <dbReference type="Proteomes" id="UP000184436"/>
    </source>
</evidence>
<name>A0A1M5EZ58_9BACE</name>
<accession>A0A1M5EZ58</accession>
<reference evidence="1 2" key="1">
    <citation type="submission" date="2016-11" db="EMBL/GenBank/DDBJ databases">
        <authorList>
            <person name="Jaros S."/>
            <person name="Januszkiewicz K."/>
            <person name="Wedrychowicz H."/>
        </authorList>
    </citation>
    <scope>NUCLEOTIDE SEQUENCE [LARGE SCALE GENOMIC DNA]</scope>
    <source>
        <strain evidence="1 2">DSM 26883</strain>
    </source>
</reference>
<evidence type="ECO:0000313" key="1">
    <source>
        <dbReference type="EMBL" id="SHF84251.1"/>
    </source>
</evidence>